<dbReference type="SUPFAM" id="SSF102114">
    <property type="entry name" value="Radical SAM enzymes"/>
    <property type="match status" value="1"/>
</dbReference>
<dbReference type="PANTHER" id="PTHR22960">
    <property type="entry name" value="MOLYBDOPTERIN COFACTOR SYNTHESIS PROTEIN A"/>
    <property type="match status" value="1"/>
</dbReference>
<evidence type="ECO:0000256" key="2">
    <source>
        <dbReference type="ARBA" id="ARBA00022691"/>
    </source>
</evidence>
<evidence type="ECO:0000256" key="7">
    <source>
        <dbReference type="ARBA" id="ARBA00023134"/>
    </source>
</evidence>
<dbReference type="GO" id="GO:0046872">
    <property type="term" value="F:metal ion binding"/>
    <property type="evidence" value="ECO:0007669"/>
    <property type="project" value="UniProtKB-KW"/>
</dbReference>
<feature type="domain" description="Radical SAM core" evidence="11">
    <location>
        <begin position="222"/>
        <end position="463"/>
    </location>
</feature>
<keyword evidence="6" id="KW-0411">Iron-sulfur</keyword>
<dbReference type="CDD" id="cd21117">
    <property type="entry name" value="Twitch_MoaA"/>
    <property type="match status" value="1"/>
</dbReference>
<evidence type="ECO:0000256" key="9">
    <source>
        <dbReference type="SAM" id="MobiDB-lite"/>
    </source>
</evidence>
<name>A0A418AVM7_9STRA</name>
<evidence type="ECO:0000259" key="11">
    <source>
        <dbReference type="PROSITE" id="PS51918"/>
    </source>
</evidence>
<evidence type="ECO:0000256" key="4">
    <source>
        <dbReference type="ARBA" id="ARBA00022741"/>
    </source>
</evidence>
<evidence type="ECO:0000313" key="13">
    <source>
        <dbReference type="Proteomes" id="UP000285060"/>
    </source>
</evidence>
<sequence length="572" mass="62552">MTPPVPSVLTPPMHHPIELLDQLLGTLLLVLSLGFLVLLDLTRRRVLSLHQFTFCLASVVATLTIGAFIEHNIPNDVLDLALFGYYTQSSTVLQLRYAPFLTAAFATVAFLVVTSLCSCTCCCLCVAGPSKDAKSTADTSHQRCVLARLRHALSVYCLSIFALFLVLGMRLNARMRLSAIKPVGGTLHWQLLQTPVCVAALHIASLALVVLKDVLQHAEAPHGGPYSKNSRVQRVSPVRRRAVTDGDSIPSPTRRRATPLTPRDASPASPAVEAAAPGDISNLISSESESDDDVIVPSVVRQFTSEYAMTNRLPLVRPDIVSLATSLHAIPGIESLGITTNGLSLSKHLAALCAVPARLNISLDTLNEAKFAKITRRKGFQRVWAAIEAAVAASPVQVKLNCVVMRDFNLDEIVDFVRLTTTLNVDVRFIEWMPFDQNRWNDQTFVPFAEMLSQLHAEFPVIEPLENHLNDTSKSFRLPDSPGQFSFITSMSEHFCGGCNRLRITADGNLKVCLFGNAEVSLRDAMRHGYSDDDLLLVIQAAVKRKKYALGGHQNMHGIAKAQNRPMILIGG</sequence>
<keyword evidence="10" id="KW-1133">Transmembrane helix</keyword>
<evidence type="ECO:0000256" key="10">
    <source>
        <dbReference type="SAM" id="Phobius"/>
    </source>
</evidence>
<dbReference type="GO" id="GO:0051539">
    <property type="term" value="F:4 iron, 4 sulfur cluster binding"/>
    <property type="evidence" value="ECO:0007669"/>
    <property type="project" value="UniProtKB-KW"/>
</dbReference>
<feature type="transmembrane region" description="Helical" evidence="10">
    <location>
        <begin position="20"/>
        <end position="39"/>
    </location>
</feature>
<dbReference type="Proteomes" id="UP000285060">
    <property type="component" value="Unassembled WGS sequence"/>
</dbReference>
<evidence type="ECO:0000313" key="12">
    <source>
        <dbReference type="EMBL" id="RHY29500.1"/>
    </source>
</evidence>
<dbReference type="EMBL" id="QUSY01000432">
    <property type="protein sequence ID" value="RHY29500.1"/>
    <property type="molecule type" value="Genomic_DNA"/>
</dbReference>
<evidence type="ECO:0000256" key="5">
    <source>
        <dbReference type="ARBA" id="ARBA00023004"/>
    </source>
</evidence>
<comment type="caution">
    <text evidence="12">The sequence shown here is derived from an EMBL/GenBank/DDBJ whole genome shotgun (WGS) entry which is preliminary data.</text>
</comment>
<keyword evidence="10" id="KW-0472">Membrane</keyword>
<feature type="compositionally biased region" description="Low complexity" evidence="9">
    <location>
        <begin position="258"/>
        <end position="273"/>
    </location>
</feature>
<dbReference type="InterPro" id="IPR010505">
    <property type="entry name" value="MoaA_twitch"/>
</dbReference>
<dbReference type="VEuPathDB" id="FungiDB:H310_12296"/>
<dbReference type="VEuPathDB" id="FungiDB:H310_12294"/>
<protein>
    <recommendedName>
        <fullName evidence="11">Radical SAM core domain-containing protein</fullName>
    </recommendedName>
</protein>
<dbReference type="InterPro" id="IPR050105">
    <property type="entry name" value="MoCo_biosynth_MoaA/MoaC"/>
</dbReference>
<dbReference type="InterPro" id="IPR013785">
    <property type="entry name" value="Aldolase_TIM"/>
</dbReference>
<dbReference type="GO" id="GO:0061798">
    <property type="term" value="F:GTP 3',8'-cyclase activity"/>
    <property type="evidence" value="ECO:0007669"/>
    <property type="project" value="TreeGrafter"/>
</dbReference>
<evidence type="ECO:0000256" key="8">
    <source>
        <dbReference type="ARBA" id="ARBA00023150"/>
    </source>
</evidence>
<dbReference type="Pfam" id="PF04055">
    <property type="entry name" value="Radical_SAM"/>
    <property type="match status" value="1"/>
</dbReference>
<evidence type="ECO:0000256" key="6">
    <source>
        <dbReference type="ARBA" id="ARBA00023014"/>
    </source>
</evidence>
<reference evidence="12 13" key="1">
    <citation type="submission" date="2018-08" db="EMBL/GenBank/DDBJ databases">
        <title>Aphanomyces genome sequencing and annotation.</title>
        <authorList>
            <person name="Minardi D."/>
            <person name="Oidtmann B."/>
            <person name="Van Der Giezen M."/>
            <person name="Studholme D.J."/>
        </authorList>
    </citation>
    <scope>NUCLEOTIDE SEQUENCE [LARGE SCALE GENOMIC DNA]</scope>
    <source>
        <strain evidence="12 13">NJM0002</strain>
    </source>
</reference>
<keyword evidence="10" id="KW-0812">Transmembrane</keyword>
<dbReference type="PROSITE" id="PS51918">
    <property type="entry name" value="RADICAL_SAM"/>
    <property type="match status" value="1"/>
</dbReference>
<dbReference type="InterPro" id="IPR007197">
    <property type="entry name" value="rSAM"/>
</dbReference>
<dbReference type="GO" id="GO:0061799">
    <property type="term" value="F:cyclic pyranopterin monophosphate synthase activity"/>
    <property type="evidence" value="ECO:0007669"/>
    <property type="project" value="TreeGrafter"/>
</dbReference>
<dbReference type="Pfam" id="PF06463">
    <property type="entry name" value="Mob_synth_C"/>
    <property type="match status" value="1"/>
</dbReference>
<keyword evidence="13" id="KW-1185">Reference proteome</keyword>
<keyword evidence="5" id="KW-0408">Iron</keyword>
<dbReference type="GO" id="GO:0006777">
    <property type="term" value="P:Mo-molybdopterin cofactor biosynthetic process"/>
    <property type="evidence" value="ECO:0007669"/>
    <property type="project" value="UniProtKB-KW"/>
</dbReference>
<gene>
    <name evidence="12" type="ORF">DYB32_008336</name>
</gene>
<keyword evidence="3" id="KW-0479">Metal-binding</keyword>
<proteinExistence type="predicted"/>
<keyword evidence="8" id="KW-0501">Molybdenum cofactor biosynthesis</keyword>
<feature type="transmembrane region" description="Helical" evidence="10">
    <location>
        <begin position="51"/>
        <end position="69"/>
    </location>
</feature>
<dbReference type="GO" id="GO:0005525">
    <property type="term" value="F:GTP binding"/>
    <property type="evidence" value="ECO:0007669"/>
    <property type="project" value="UniProtKB-KW"/>
</dbReference>
<dbReference type="PANTHER" id="PTHR22960:SF0">
    <property type="entry name" value="MOLYBDENUM COFACTOR BIOSYNTHESIS PROTEIN 1"/>
    <property type="match status" value="1"/>
</dbReference>
<feature type="transmembrane region" description="Helical" evidence="10">
    <location>
        <begin position="149"/>
        <end position="171"/>
    </location>
</feature>
<feature type="region of interest" description="Disordered" evidence="9">
    <location>
        <begin position="222"/>
        <end position="273"/>
    </location>
</feature>
<evidence type="ECO:0000256" key="3">
    <source>
        <dbReference type="ARBA" id="ARBA00022723"/>
    </source>
</evidence>
<organism evidence="12 13">
    <name type="scientific">Aphanomyces invadans</name>
    <dbReference type="NCBI Taxonomy" id="157072"/>
    <lineage>
        <taxon>Eukaryota</taxon>
        <taxon>Sar</taxon>
        <taxon>Stramenopiles</taxon>
        <taxon>Oomycota</taxon>
        <taxon>Saprolegniomycetes</taxon>
        <taxon>Saprolegniales</taxon>
        <taxon>Verrucalvaceae</taxon>
        <taxon>Aphanomyces</taxon>
    </lineage>
</organism>
<accession>A0A418AVM7</accession>
<keyword evidence="2" id="KW-0949">S-adenosyl-L-methionine</keyword>
<comment type="pathway">
    <text evidence="1">Cofactor biosynthesis; molybdopterin biosynthesis.</text>
</comment>
<dbReference type="AlphaFoldDB" id="A0A418AVM7"/>
<dbReference type="Gene3D" id="3.20.20.70">
    <property type="entry name" value="Aldolase class I"/>
    <property type="match status" value="1"/>
</dbReference>
<keyword evidence="7" id="KW-0342">GTP-binding</keyword>
<feature type="transmembrane region" description="Helical" evidence="10">
    <location>
        <begin position="100"/>
        <end position="128"/>
    </location>
</feature>
<evidence type="ECO:0000256" key="1">
    <source>
        <dbReference type="ARBA" id="ARBA00005046"/>
    </source>
</evidence>
<dbReference type="InterPro" id="IPR058240">
    <property type="entry name" value="rSAM_sf"/>
</dbReference>
<keyword evidence="4" id="KW-0547">Nucleotide-binding</keyword>